<evidence type="ECO:0000313" key="2">
    <source>
        <dbReference type="Proteomes" id="UP000283269"/>
    </source>
</evidence>
<accession>A0A409X2Q0</accession>
<sequence>MAHARHREVMLAPLRRNERNMTSLLATAATRRQLLNFIADTQRLRSVFGHIAQLNLDDDS</sequence>
<proteinExistence type="predicted"/>
<dbReference type="EMBL" id="NHYD01002771">
    <property type="protein sequence ID" value="PPQ85024.1"/>
    <property type="molecule type" value="Genomic_DNA"/>
</dbReference>
<dbReference type="AlphaFoldDB" id="A0A409X2Q0"/>
<dbReference type="InParanoid" id="A0A409X2Q0"/>
<dbReference type="Proteomes" id="UP000283269">
    <property type="component" value="Unassembled WGS sequence"/>
</dbReference>
<reference evidence="1 2" key="1">
    <citation type="journal article" date="2018" name="Evol. Lett.">
        <title>Horizontal gene cluster transfer increased hallucinogenic mushroom diversity.</title>
        <authorList>
            <person name="Reynolds H.T."/>
            <person name="Vijayakumar V."/>
            <person name="Gluck-Thaler E."/>
            <person name="Korotkin H.B."/>
            <person name="Matheny P.B."/>
            <person name="Slot J.C."/>
        </authorList>
    </citation>
    <scope>NUCLEOTIDE SEQUENCE [LARGE SCALE GENOMIC DNA]</scope>
    <source>
        <strain evidence="1 2">2631</strain>
    </source>
</reference>
<comment type="caution">
    <text evidence="1">The sequence shown here is derived from an EMBL/GenBank/DDBJ whole genome shotgun (WGS) entry which is preliminary data.</text>
</comment>
<keyword evidence="2" id="KW-1185">Reference proteome</keyword>
<name>A0A409X2Q0_PSICY</name>
<evidence type="ECO:0000313" key="1">
    <source>
        <dbReference type="EMBL" id="PPQ85024.1"/>
    </source>
</evidence>
<organism evidence="1 2">
    <name type="scientific">Psilocybe cyanescens</name>
    <dbReference type="NCBI Taxonomy" id="93625"/>
    <lineage>
        <taxon>Eukaryota</taxon>
        <taxon>Fungi</taxon>
        <taxon>Dikarya</taxon>
        <taxon>Basidiomycota</taxon>
        <taxon>Agaricomycotina</taxon>
        <taxon>Agaricomycetes</taxon>
        <taxon>Agaricomycetidae</taxon>
        <taxon>Agaricales</taxon>
        <taxon>Agaricineae</taxon>
        <taxon>Strophariaceae</taxon>
        <taxon>Psilocybe</taxon>
    </lineage>
</organism>
<protein>
    <submittedName>
        <fullName evidence="1">Uncharacterized protein</fullName>
    </submittedName>
</protein>
<gene>
    <name evidence="1" type="ORF">CVT25_010414</name>
</gene>